<reference evidence="2 3" key="2">
    <citation type="journal article" date="2012" name="PLoS Pathog.">
        <title>Diverse lifestyles and strategies of plant pathogenesis encoded in the genomes of eighteen Dothideomycetes fungi.</title>
        <authorList>
            <person name="Ohm R.A."/>
            <person name="Feau N."/>
            <person name="Henrissat B."/>
            <person name="Schoch C.L."/>
            <person name="Horwitz B.A."/>
            <person name="Barry K.W."/>
            <person name="Condon B.J."/>
            <person name="Copeland A.C."/>
            <person name="Dhillon B."/>
            <person name="Glaser F."/>
            <person name="Hesse C.N."/>
            <person name="Kosti I."/>
            <person name="LaButti K."/>
            <person name="Lindquist E.A."/>
            <person name="Lucas S."/>
            <person name="Salamov A.A."/>
            <person name="Bradshaw R.E."/>
            <person name="Ciuffetti L."/>
            <person name="Hamelin R.C."/>
            <person name="Kema G.H.J."/>
            <person name="Lawrence C."/>
            <person name="Scott J.A."/>
            <person name="Spatafora J.W."/>
            <person name="Turgeon B.G."/>
            <person name="de Wit P.J.G.M."/>
            <person name="Zhong S."/>
            <person name="Goodwin S.B."/>
            <person name="Grigoriev I.V."/>
        </authorList>
    </citation>
    <scope>NUCLEOTIDE SEQUENCE [LARGE SCALE GENOMIC DNA]</scope>
    <source>
        <strain evidence="3">NZE10 / CBS 128990</strain>
    </source>
</reference>
<evidence type="ECO:0000256" key="1">
    <source>
        <dbReference type="SAM" id="MobiDB-lite"/>
    </source>
</evidence>
<protein>
    <submittedName>
        <fullName evidence="2">Uncharacterized protein</fullName>
    </submittedName>
</protein>
<dbReference type="EMBL" id="KB446541">
    <property type="protein sequence ID" value="EME42533.1"/>
    <property type="molecule type" value="Genomic_DNA"/>
</dbReference>
<evidence type="ECO:0000313" key="2">
    <source>
        <dbReference type="EMBL" id="EME42533.1"/>
    </source>
</evidence>
<name>N1PIV8_DOTSN</name>
<keyword evidence="3" id="KW-1185">Reference proteome</keyword>
<dbReference type="Proteomes" id="UP000016933">
    <property type="component" value="Unassembled WGS sequence"/>
</dbReference>
<proteinExistence type="predicted"/>
<gene>
    <name evidence="2" type="ORF">DOTSEDRAFT_36387</name>
</gene>
<reference evidence="3" key="1">
    <citation type="journal article" date="2012" name="PLoS Genet.">
        <title>The genomes of the fungal plant pathogens Cladosporium fulvum and Dothistroma septosporum reveal adaptation to different hosts and lifestyles but also signatures of common ancestry.</title>
        <authorList>
            <person name="de Wit P.J.G.M."/>
            <person name="van der Burgt A."/>
            <person name="Oekmen B."/>
            <person name="Stergiopoulos I."/>
            <person name="Abd-Elsalam K.A."/>
            <person name="Aerts A.L."/>
            <person name="Bahkali A.H."/>
            <person name="Beenen H.G."/>
            <person name="Chettri P."/>
            <person name="Cox M.P."/>
            <person name="Datema E."/>
            <person name="de Vries R.P."/>
            <person name="Dhillon B."/>
            <person name="Ganley A.R."/>
            <person name="Griffiths S.A."/>
            <person name="Guo Y."/>
            <person name="Hamelin R.C."/>
            <person name="Henrissat B."/>
            <person name="Kabir M.S."/>
            <person name="Jashni M.K."/>
            <person name="Kema G."/>
            <person name="Klaubauf S."/>
            <person name="Lapidus A."/>
            <person name="Levasseur A."/>
            <person name="Lindquist E."/>
            <person name="Mehrabi R."/>
            <person name="Ohm R.A."/>
            <person name="Owen T.J."/>
            <person name="Salamov A."/>
            <person name="Schwelm A."/>
            <person name="Schijlen E."/>
            <person name="Sun H."/>
            <person name="van den Burg H.A."/>
            <person name="van Ham R.C.H.J."/>
            <person name="Zhang S."/>
            <person name="Goodwin S.B."/>
            <person name="Grigoriev I.V."/>
            <person name="Collemare J."/>
            <person name="Bradshaw R.E."/>
        </authorList>
    </citation>
    <scope>NUCLEOTIDE SEQUENCE [LARGE SCALE GENOMIC DNA]</scope>
    <source>
        <strain evidence="3">NZE10 / CBS 128990</strain>
    </source>
</reference>
<evidence type="ECO:0000313" key="3">
    <source>
        <dbReference type="Proteomes" id="UP000016933"/>
    </source>
</evidence>
<dbReference type="HOGENOM" id="CLU_1137979_0_0_1"/>
<feature type="region of interest" description="Disordered" evidence="1">
    <location>
        <begin position="112"/>
        <end position="146"/>
    </location>
</feature>
<sequence length="244" mass="27254">MTTKSRRLSMETVEVRGRASLHCGHMSEPTVSEMLYLRVWPTQSVNDNSMFHGSVWPVMWSGSWSRLCSPSRSAASLAVALWKLAGTYSLATRRVLMTLRSVIRQPTLLSSPTTTRPTVFGLSSRRDVPSSDAASQPQPDFPEPSKQRLLQRVVDKEDHEMETMHRSYITSPTYEVDVGLAEPEVQVYRSSPQVDSFESVVAKSELCERIERAATMTDHTAFDFGVYTGSKPESQAAGTRDADF</sequence>
<organism evidence="2 3">
    <name type="scientific">Dothistroma septosporum (strain NZE10 / CBS 128990)</name>
    <name type="common">Red band needle blight fungus</name>
    <name type="synonym">Mycosphaerella pini</name>
    <dbReference type="NCBI Taxonomy" id="675120"/>
    <lineage>
        <taxon>Eukaryota</taxon>
        <taxon>Fungi</taxon>
        <taxon>Dikarya</taxon>
        <taxon>Ascomycota</taxon>
        <taxon>Pezizomycotina</taxon>
        <taxon>Dothideomycetes</taxon>
        <taxon>Dothideomycetidae</taxon>
        <taxon>Mycosphaerellales</taxon>
        <taxon>Mycosphaerellaceae</taxon>
        <taxon>Dothistroma</taxon>
    </lineage>
</organism>
<dbReference type="AlphaFoldDB" id="N1PIV8"/>
<accession>N1PIV8</accession>